<feature type="transmembrane region" description="Helical" evidence="5">
    <location>
        <begin position="397"/>
        <end position="419"/>
    </location>
</feature>
<comment type="subcellular location">
    <subcellularLocation>
        <location evidence="1">Cell membrane</location>
        <topology evidence="1">Multi-pass membrane protein</topology>
    </subcellularLocation>
</comment>
<dbReference type="Proteomes" id="UP000515512">
    <property type="component" value="Chromosome"/>
</dbReference>
<dbReference type="InterPro" id="IPR036259">
    <property type="entry name" value="MFS_trans_sf"/>
</dbReference>
<organism evidence="7 8">
    <name type="scientific">Nocardia huaxiensis</name>
    <dbReference type="NCBI Taxonomy" id="2755382"/>
    <lineage>
        <taxon>Bacteria</taxon>
        <taxon>Bacillati</taxon>
        <taxon>Actinomycetota</taxon>
        <taxon>Actinomycetes</taxon>
        <taxon>Mycobacteriales</taxon>
        <taxon>Nocardiaceae</taxon>
        <taxon>Nocardia</taxon>
    </lineage>
</organism>
<reference evidence="7 8" key="1">
    <citation type="submission" date="2020-07" db="EMBL/GenBank/DDBJ databases">
        <authorList>
            <person name="Zhuang K."/>
            <person name="Ran Y."/>
        </authorList>
    </citation>
    <scope>NUCLEOTIDE SEQUENCE [LARGE SCALE GENOMIC DNA]</scope>
    <source>
        <strain evidence="7 8">WCH-YHL-001</strain>
    </source>
</reference>
<dbReference type="InterPro" id="IPR050327">
    <property type="entry name" value="Proton-linked_MCT"/>
</dbReference>
<dbReference type="EMBL" id="CP059399">
    <property type="protein sequence ID" value="QLY34758.1"/>
    <property type="molecule type" value="Genomic_DNA"/>
</dbReference>
<dbReference type="CDD" id="cd17355">
    <property type="entry name" value="MFS_YcxA_like"/>
    <property type="match status" value="1"/>
</dbReference>
<dbReference type="KEGG" id="nhu:H0264_29780"/>
<name>A0A7D6ZIV6_9NOCA</name>
<keyword evidence="4 5" id="KW-0472">Membrane</keyword>
<dbReference type="InterPro" id="IPR011701">
    <property type="entry name" value="MFS"/>
</dbReference>
<dbReference type="SUPFAM" id="SSF103473">
    <property type="entry name" value="MFS general substrate transporter"/>
    <property type="match status" value="1"/>
</dbReference>
<feature type="transmembrane region" description="Helical" evidence="5">
    <location>
        <begin position="179"/>
        <end position="197"/>
    </location>
</feature>
<evidence type="ECO:0000313" key="7">
    <source>
        <dbReference type="EMBL" id="QLY34758.1"/>
    </source>
</evidence>
<dbReference type="InterPro" id="IPR020846">
    <property type="entry name" value="MFS_dom"/>
</dbReference>
<feature type="transmembrane region" description="Helical" evidence="5">
    <location>
        <begin position="242"/>
        <end position="266"/>
    </location>
</feature>
<evidence type="ECO:0000256" key="3">
    <source>
        <dbReference type="ARBA" id="ARBA00022989"/>
    </source>
</evidence>
<accession>A0A7D6ZIV6</accession>
<feature type="domain" description="Major facilitator superfamily (MFS) profile" evidence="6">
    <location>
        <begin position="21"/>
        <end position="424"/>
    </location>
</feature>
<dbReference type="AlphaFoldDB" id="A0A7D6ZIV6"/>
<dbReference type="PROSITE" id="PS50850">
    <property type="entry name" value="MFS"/>
    <property type="match status" value="1"/>
</dbReference>
<sequence length="430" mass="44611">MESPDAAGESRRAPRLHPAWFVAVVGFIALLGAAGFRSVPGVLMDPLHAEFGWSHGTIGAAVSVNVLLYGLISPFAAALMDRFGIRLVVAWALVLIAAGSGLTVFMTQAWQLVATWGLLVGVGVGSMSMPFVATITGRWFVRQRGLVTGVLTAAGATGQLIFLPLVASLAHEHGWRLPALIVAGTALAVVPLVLLFIRDYPSDVGVTAYGAEPGSQVGVRIAVSGGAGRALTVLASVARKPVFWLLAGGFAICGASTNGLIGTHFVSAAHDHGMPATTAAGLLALVGVFDVAGTIASGWLTDRVDSRYLLVGYYTLRGLSLMILPALLAPDVKPSMWAFVIFYGLDWIATVPPTVALCREHFGADGPVAFGWVFAAHQIGAALAAFGAGLIRDLQGSYALAFFIAGGLCALAAVFSGFIRRSPVDGLVRP</sequence>
<feature type="transmembrane region" description="Helical" evidence="5">
    <location>
        <begin position="51"/>
        <end position="72"/>
    </location>
</feature>
<feature type="transmembrane region" description="Helical" evidence="5">
    <location>
        <begin position="20"/>
        <end position="39"/>
    </location>
</feature>
<feature type="transmembrane region" description="Helical" evidence="5">
    <location>
        <begin position="113"/>
        <end position="133"/>
    </location>
</feature>
<dbReference type="Gene3D" id="1.20.1250.20">
    <property type="entry name" value="MFS general substrate transporter like domains"/>
    <property type="match status" value="2"/>
</dbReference>
<dbReference type="GO" id="GO:0022857">
    <property type="term" value="F:transmembrane transporter activity"/>
    <property type="evidence" value="ECO:0007669"/>
    <property type="project" value="InterPro"/>
</dbReference>
<dbReference type="GO" id="GO:0005886">
    <property type="term" value="C:plasma membrane"/>
    <property type="evidence" value="ECO:0007669"/>
    <property type="project" value="UniProtKB-SubCell"/>
</dbReference>
<dbReference type="PANTHER" id="PTHR11360">
    <property type="entry name" value="MONOCARBOXYLATE TRANSPORTER"/>
    <property type="match status" value="1"/>
</dbReference>
<feature type="transmembrane region" description="Helical" evidence="5">
    <location>
        <begin position="369"/>
        <end position="391"/>
    </location>
</feature>
<evidence type="ECO:0000256" key="1">
    <source>
        <dbReference type="ARBA" id="ARBA00004651"/>
    </source>
</evidence>
<dbReference type="PANTHER" id="PTHR11360:SF284">
    <property type="entry name" value="EG:103B4.3 PROTEIN-RELATED"/>
    <property type="match status" value="1"/>
</dbReference>
<feature type="transmembrane region" description="Helical" evidence="5">
    <location>
        <begin position="84"/>
        <end position="107"/>
    </location>
</feature>
<evidence type="ECO:0000259" key="6">
    <source>
        <dbReference type="PROSITE" id="PS50850"/>
    </source>
</evidence>
<keyword evidence="2 5" id="KW-0812">Transmembrane</keyword>
<proteinExistence type="predicted"/>
<feature type="transmembrane region" description="Helical" evidence="5">
    <location>
        <begin position="335"/>
        <end position="357"/>
    </location>
</feature>
<dbReference type="Pfam" id="PF07690">
    <property type="entry name" value="MFS_1"/>
    <property type="match status" value="1"/>
</dbReference>
<keyword evidence="3 5" id="KW-1133">Transmembrane helix</keyword>
<evidence type="ECO:0000256" key="4">
    <source>
        <dbReference type="ARBA" id="ARBA00023136"/>
    </source>
</evidence>
<evidence type="ECO:0000256" key="5">
    <source>
        <dbReference type="SAM" id="Phobius"/>
    </source>
</evidence>
<feature type="transmembrane region" description="Helical" evidence="5">
    <location>
        <begin position="145"/>
        <end position="167"/>
    </location>
</feature>
<protein>
    <submittedName>
        <fullName evidence="7">MFS transporter</fullName>
    </submittedName>
</protein>
<gene>
    <name evidence="7" type="ORF">H0264_29780</name>
</gene>
<keyword evidence="8" id="KW-1185">Reference proteome</keyword>
<feature type="transmembrane region" description="Helical" evidence="5">
    <location>
        <begin position="308"/>
        <end position="329"/>
    </location>
</feature>
<evidence type="ECO:0000256" key="2">
    <source>
        <dbReference type="ARBA" id="ARBA00022692"/>
    </source>
</evidence>
<evidence type="ECO:0000313" key="8">
    <source>
        <dbReference type="Proteomes" id="UP000515512"/>
    </source>
</evidence>
<feature type="transmembrane region" description="Helical" evidence="5">
    <location>
        <begin position="278"/>
        <end position="301"/>
    </location>
</feature>